<evidence type="ECO:0000313" key="2">
    <source>
        <dbReference type="EMBL" id="AMM44046.1"/>
    </source>
</evidence>
<reference evidence="3" key="1">
    <citation type="submission" date="2016-01" db="EMBL/GenBank/DDBJ databases">
        <title>Isolation and Characterization of Enterobacteria phage CBB.</title>
        <authorList>
            <person name="Buttimer C.T.H."/>
            <person name="Hendrix H."/>
            <person name="Alexandre H."/>
            <person name="O'Mahony J."/>
            <person name="Lavigne R."/>
            <person name="Coffey A."/>
        </authorList>
    </citation>
    <scope>NUCLEOTIDE SEQUENCE [LARGE SCALE GENOMIC DNA]</scope>
</reference>
<organism evidence="2 3">
    <name type="scientific">Pectobacterium phage vB_PcaM_CBB</name>
    <dbReference type="NCBI Taxonomy" id="2772511"/>
    <lineage>
        <taxon>Viruses</taxon>
        <taxon>Duplodnaviria</taxon>
        <taxon>Heunggongvirae</taxon>
        <taxon>Uroviricota</taxon>
        <taxon>Caudoviricetes</taxon>
        <taxon>Mimasvirus</taxon>
        <taxon>Mimasvirus CBB</taxon>
    </lineage>
</organism>
<accession>A0A1L2CVL9</accession>
<gene>
    <name evidence="2" type="ORF">CBB_483</name>
</gene>
<evidence type="ECO:0000256" key="1">
    <source>
        <dbReference type="SAM" id="MobiDB-lite"/>
    </source>
</evidence>
<evidence type="ECO:0000313" key="3">
    <source>
        <dbReference type="Proteomes" id="UP000223891"/>
    </source>
</evidence>
<feature type="compositionally biased region" description="Basic and acidic residues" evidence="1">
    <location>
        <begin position="23"/>
        <end position="40"/>
    </location>
</feature>
<sequence length="47" mass="5331">MGKPLKKGVDMSEHSMYSTLEEAIDHIRKSEAKRKGERKNGRNGSSR</sequence>
<dbReference type="EMBL" id="KU574722">
    <property type="protein sequence ID" value="AMM44046.1"/>
    <property type="molecule type" value="Genomic_DNA"/>
</dbReference>
<dbReference type="Proteomes" id="UP000223891">
    <property type="component" value="Segment"/>
</dbReference>
<keyword evidence="3" id="KW-1185">Reference proteome</keyword>
<name>A0A1L2CVL9_9CAUD</name>
<proteinExistence type="predicted"/>
<feature type="region of interest" description="Disordered" evidence="1">
    <location>
        <begin position="20"/>
        <end position="47"/>
    </location>
</feature>
<protein>
    <submittedName>
        <fullName evidence="2">Uncharacterized protein</fullName>
    </submittedName>
</protein>